<feature type="transmembrane region" description="Helical" evidence="7">
    <location>
        <begin position="162"/>
        <end position="182"/>
    </location>
</feature>
<evidence type="ECO:0000256" key="4">
    <source>
        <dbReference type="ARBA" id="ARBA00022692"/>
    </source>
</evidence>
<dbReference type="GO" id="GO:0008961">
    <property type="term" value="F:phosphatidylglycerol-prolipoprotein diacylglyceryl transferase activity"/>
    <property type="evidence" value="ECO:0007669"/>
    <property type="project" value="UniProtKB-UniRule"/>
</dbReference>
<comment type="pathway">
    <text evidence="7">Protein modification; lipoprotein biosynthesis (diacylglyceryl transfer).</text>
</comment>
<dbReference type="GO" id="GO:0042158">
    <property type="term" value="P:lipoprotein biosynthetic process"/>
    <property type="evidence" value="ECO:0007669"/>
    <property type="project" value="UniProtKB-UniRule"/>
</dbReference>
<dbReference type="InterPro" id="IPR001640">
    <property type="entry name" value="Lgt"/>
</dbReference>
<dbReference type="UniPathway" id="UPA00664"/>
<gene>
    <name evidence="7" type="primary">lgt</name>
    <name evidence="8" type="ORF">A3F35_03275</name>
</gene>
<evidence type="ECO:0000256" key="6">
    <source>
        <dbReference type="ARBA" id="ARBA00023136"/>
    </source>
</evidence>
<comment type="subcellular location">
    <subcellularLocation>
        <location evidence="7">Cell membrane</location>
        <topology evidence="7">Multi-pass membrane protein</topology>
    </subcellularLocation>
</comment>
<feature type="transmembrane region" description="Helical" evidence="7">
    <location>
        <begin position="114"/>
        <end position="142"/>
    </location>
</feature>
<sequence>MYPILFKAGGFAIYSYGFFLTLAYLGATFIVWREGKKRGFNEEKLLDLSLLALIAALVGGRIFYVALNWGYFSADLKSILYLWQGGFAYFGALVLGTFVVWYSSRAWKWPFFQIADIAALAAALAFSIGKFGAFLAGTDYGIQTSLPWGVNFPNLVGSRHPVQIYEAAVSLIVFVLLSRIYVKNIEKSGEISSGVVFFDWLVLSSLARFFLEFFRADSTLLAGVKLAQILALIAFSCGLVSLYYFNLRNFRVDLRVFLKKASSIDLKLARSKFTRR</sequence>
<dbReference type="PANTHER" id="PTHR30589">
    <property type="entry name" value="PROLIPOPROTEIN DIACYLGLYCERYL TRANSFERASE"/>
    <property type="match status" value="1"/>
</dbReference>
<keyword evidence="3 7" id="KW-0808">Transferase</keyword>
<feature type="transmembrane region" description="Helical" evidence="7">
    <location>
        <begin position="79"/>
        <end position="102"/>
    </location>
</feature>
<comment type="similarity">
    <text evidence="1 7">Belongs to the Lgt family.</text>
</comment>
<dbReference type="STRING" id="1802603.A3F35_03275"/>
<dbReference type="EMBL" id="MHCZ01000014">
    <property type="protein sequence ID" value="OGY30104.1"/>
    <property type="molecule type" value="Genomic_DNA"/>
</dbReference>
<dbReference type="Pfam" id="PF01790">
    <property type="entry name" value="LGT"/>
    <property type="match status" value="1"/>
</dbReference>
<dbReference type="PANTHER" id="PTHR30589:SF0">
    <property type="entry name" value="PHOSPHATIDYLGLYCEROL--PROLIPOPROTEIN DIACYLGLYCERYL TRANSFERASE"/>
    <property type="match status" value="1"/>
</dbReference>
<comment type="function">
    <text evidence="7">Catalyzes the transfer of the diacylglyceryl group from phosphatidylglycerol to the sulfhydryl group of the N-terminal cysteine of a prolipoprotein, the first step in the formation of mature lipoproteins.</text>
</comment>
<accession>A0A1G1WR01</accession>
<keyword evidence="5 7" id="KW-1133">Transmembrane helix</keyword>
<dbReference type="HAMAP" id="MF_01147">
    <property type="entry name" value="Lgt"/>
    <property type="match status" value="1"/>
</dbReference>
<reference evidence="8 9" key="1">
    <citation type="journal article" date="2016" name="Nat. Commun.">
        <title>Thousands of microbial genomes shed light on interconnected biogeochemical processes in an aquifer system.</title>
        <authorList>
            <person name="Anantharaman K."/>
            <person name="Brown C.T."/>
            <person name="Hug L.A."/>
            <person name="Sharon I."/>
            <person name="Castelle C.J."/>
            <person name="Probst A.J."/>
            <person name="Thomas B.C."/>
            <person name="Singh A."/>
            <person name="Wilkins M.J."/>
            <person name="Karaoz U."/>
            <person name="Brodie E.L."/>
            <person name="Williams K.H."/>
            <person name="Hubbard S.S."/>
            <person name="Banfield J.F."/>
        </authorList>
    </citation>
    <scope>NUCLEOTIDE SEQUENCE [LARGE SCALE GENOMIC DNA]</scope>
</reference>
<evidence type="ECO:0000256" key="3">
    <source>
        <dbReference type="ARBA" id="ARBA00022679"/>
    </source>
</evidence>
<dbReference type="Proteomes" id="UP000178068">
    <property type="component" value="Unassembled WGS sequence"/>
</dbReference>
<keyword evidence="2 7" id="KW-1003">Cell membrane</keyword>
<comment type="catalytic activity">
    <reaction evidence="7">
        <text>L-cysteinyl-[prolipoprotein] + a 1,2-diacyl-sn-glycero-3-phospho-(1'-sn-glycerol) = an S-1,2-diacyl-sn-glyceryl-L-cysteinyl-[prolipoprotein] + sn-glycerol 1-phosphate + H(+)</text>
        <dbReference type="Rhea" id="RHEA:56712"/>
        <dbReference type="Rhea" id="RHEA-COMP:14679"/>
        <dbReference type="Rhea" id="RHEA-COMP:14680"/>
        <dbReference type="ChEBI" id="CHEBI:15378"/>
        <dbReference type="ChEBI" id="CHEBI:29950"/>
        <dbReference type="ChEBI" id="CHEBI:57685"/>
        <dbReference type="ChEBI" id="CHEBI:64716"/>
        <dbReference type="ChEBI" id="CHEBI:140658"/>
        <dbReference type="EC" id="2.5.1.145"/>
    </reaction>
</comment>
<organism evidence="8 9">
    <name type="scientific">Candidatus Woykebacteria bacterium RIFCSPHIGHO2_12_FULL_45_10</name>
    <dbReference type="NCBI Taxonomy" id="1802603"/>
    <lineage>
        <taxon>Bacteria</taxon>
        <taxon>Candidatus Woykeibacteriota</taxon>
    </lineage>
</organism>
<proteinExistence type="inferred from homology"/>
<dbReference type="GO" id="GO:0005886">
    <property type="term" value="C:plasma membrane"/>
    <property type="evidence" value="ECO:0007669"/>
    <property type="project" value="UniProtKB-SubCell"/>
</dbReference>
<evidence type="ECO:0000313" key="8">
    <source>
        <dbReference type="EMBL" id="OGY30104.1"/>
    </source>
</evidence>
<dbReference type="AlphaFoldDB" id="A0A1G1WR01"/>
<feature type="transmembrane region" description="Helical" evidence="7">
    <location>
        <begin position="226"/>
        <end position="245"/>
    </location>
</feature>
<feature type="transmembrane region" description="Helical" evidence="7">
    <location>
        <begin position="194"/>
        <end position="214"/>
    </location>
</feature>
<comment type="caution">
    <text evidence="7">Lacks conserved residue(s) required for the propagation of feature annotation.</text>
</comment>
<comment type="caution">
    <text evidence="8">The sequence shown here is derived from an EMBL/GenBank/DDBJ whole genome shotgun (WGS) entry which is preliminary data.</text>
</comment>
<evidence type="ECO:0000256" key="5">
    <source>
        <dbReference type="ARBA" id="ARBA00022989"/>
    </source>
</evidence>
<evidence type="ECO:0000313" key="9">
    <source>
        <dbReference type="Proteomes" id="UP000178068"/>
    </source>
</evidence>
<evidence type="ECO:0000256" key="1">
    <source>
        <dbReference type="ARBA" id="ARBA00007150"/>
    </source>
</evidence>
<name>A0A1G1WR01_9BACT</name>
<evidence type="ECO:0000256" key="2">
    <source>
        <dbReference type="ARBA" id="ARBA00022475"/>
    </source>
</evidence>
<feature type="transmembrane region" description="Helical" evidence="7">
    <location>
        <begin position="45"/>
        <end position="67"/>
    </location>
</feature>
<evidence type="ECO:0000256" key="7">
    <source>
        <dbReference type="HAMAP-Rule" id="MF_01147"/>
    </source>
</evidence>
<dbReference type="EC" id="2.5.1.145" evidence="7"/>
<feature type="transmembrane region" description="Helical" evidence="7">
    <location>
        <begin position="12"/>
        <end position="33"/>
    </location>
</feature>
<keyword evidence="4 7" id="KW-0812">Transmembrane</keyword>
<protein>
    <recommendedName>
        <fullName evidence="7">Phosphatidylglycerol--prolipoprotein diacylglyceryl transferase</fullName>
        <ecNumber evidence="7">2.5.1.145</ecNumber>
    </recommendedName>
</protein>
<keyword evidence="6 7" id="KW-0472">Membrane</keyword>